<evidence type="ECO:0000313" key="4">
    <source>
        <dbReference type="Proteomes" id="UP001232584"/>
    </source>
</evidence>
<name>A0ABU0MZD9_9FIRM</name>
<dbReference type="SUPFAM" id="SSF52266">
    <property type="entry name" value="SGNH hydrolase"/>
    <property type="match status" value="1"/>
</dbReference>
<feature type="transmembrane region" description="Helical" evidence="1">
    <location>
        <begin position="12"/>
        <end position="30"/>
    </location>
</feature>
<keyword evidence="1" id="KW-1133">Transmembrane helix</keyword>
<evidence type="ECO:0000259" key="2">
    <source>
        <dbReference type="Pfam" id="PF13472"/>
    </source>
</evidence>
<keyword evidence="4" id="KW-1185">Reference proteome</keyword>
<evidence type="ECO:0000313" key="3">
    <source>
        <dbReference type="EMBL" id="MDQ0556277.1"/>
    </source>
</evidence>
<protein>
    <submittedName>
        <fullName evidence="3">Lysophospholipase L1-like esterase</fullName>
    </submittedName>
</protein>
<reference evidence="3 4" key="1">
    <citation type="submission" date="2023-07" db="EMBL/GenBank/DDBJ databases">
        <title>Genomic Encyclopedia of Type Strains, Phase IV (KMG-IV): sequencing the most valuable type-strain genomes for metagenomic binning, comparative biology and taxonomic classification.</title>
        <authorList>
            <person name="Goeker M."/>
        </authorList>
    </citation>
    <scope>NUCLEOTIDE SEQUENCE [LARGE SCALE GENOMIC DNA]</scope>
    <source>
        <strain evidence="3 4">DSM 15049</strain>
    </source>
</reference>
<evidence type="ECO:0000256" key="1">
    <source>
        <dbReference type="SAM" id="Phobius"/>
    </source>
</evidence>
<keyword evidence="1" id="KW-0472">Membrane</keyword>
<keyword evidence="1" id="KW-0812">Transmembrane</keyword>
<dbReference type="Pfam" id="PF13472">
    <property type="entry name" value="Lipase_GDSL_2"/>
    <property type="match status" value="1"/>
</dbReference>
<accession>A0ABU0MZD9</accession>
<organism evidence="3 4">
    <name type="scientific">Paraclostridium ghonii</name>
    <dbReference type="NCBI Taxonomy" id="29358"/>
    <lineage>
        <taxon>Bacteria</taxon>
        <taxon>Bacillati</taxon>
        <taxon>Bacillota</taxon>
        <taxon>Clostridia</taxon>
        <taxon>Peptostreptococcales</taxon>
        <taxon>Peptostreptococcaceae</taxon>
        <taxon>Paraclostridium</taxon>
    </lineage>
</organism>
<dbReference type="RefSeq" id="WP_307505163.1">
    <property type="nucleotide sequence ID" value="NZ_BAAACE010000021.1"/>
</dbReference>
<feature type="domain" description="SGNH hydrolase-type esterase" evidence="2">
    <location>
        <begin position="112"/>
        <end position="241"/>
    </location>
</feature>
<dbReference type="EMBL" id="JAUSWG010000005">
    <property type="protein sequence ID" value="MDQ0556277.1"/>
    <property type="molecule type" value="Genomic_DNA"/>
</dbReference>
<sequence length="254" mass="28440">MKKVLCVRTVKIVLIGGSILILLSFARHIYILKFGETEANPEQGVAKIKELESVDISIIRSEIQNNTKDNSDIKDDKGNTNFEKAFEDSVIMGDSRGEGLTGYNFLSSSSVVAYKGRNVITAKGDVSEAVNLSPNNIFLTYGMNDLQLFGNSKEFINKYELLIKDIKNKLPSSKIYVTSIIPTTQEAIVKEPKFKNVESFNEALEDMCKDLNIKFIDINDSIGSGNNLYEPDGIHFKAKFYDGYLKILQEKVNL</sequence>
<dbReference type="InterPro" id="IPR013830">
    <property type="entry name" value="SGNH_hydro"/>
</dbReference>
<comment type="caution">
    <text evidence="3">The sequence shown here is derived from an EMBL/GenBank/DDBJ whole genome shotgun (WGS) entry which is preliminary data.</text>
</comment>
<dbReference type="Proteomes" id="UP001232584">
    <property type="component" value="Unassembled WGS sequence"/>
</dbReference>
<proteinExistence type="predicted"/>
<gene>
    <name evidence="3" type="ORF">QOZ92_001391</name>
</gene>
<dbReference type="InterPro" id="IPR036514">
    <property type="entry name" value="SGNH_hydro_sf"/>
</dbReference>
<dbReference type="Gene3D" id="3.40.50.1110">
    <property type="entry name" value="SGNH hydrolase"/>
    <property type="match status" value="1"/>
</dbReference>